<dbReference type="SMART" id="SM00382">
    <property type="entry name" value="AAA"/>
    <property type="match status" value="2"/>
</dbReference>
<evidence type="ECO:0000256" key="2">
    <source>
        <dbReference type="ARBA" id="ARBA00022840"/>
    </source>
</evidence>
<gene>
    <name evidence="4" type="primary">fruK</name>
    <name evidence="4" type="ORF">LEUCIP111803_02298</name>
</gene>
<organism evidence="4 5">
    <name type="scientific">Leucobacter soli</name>
    <dbReference type="NCBI Taxonomy" id="2812850"/>
    <lineage>
        <taxon>Bacteria</taxon>
        <taxon>Bacillati</taxon>
        <taxon>Actinomycetota</taxon>
        <taxon>Actinomycetes</taxon>
        <taxon>Micrococcales</taxon>
        <taxon>Microbacteriaceae</taxon>
        <taxon>Leucobacter</taxon>
    </lineage>
</organism>
<dbReference type="CDD" id="cd03216">
    <property type="entry name" value="ABC_Carb_Monos_I"/>
    <property type="match status" value="1"/>
</dbReference>
<feature type="domain" description="ABC transporter" evidence="3">
    <location>
        <begin position="260"/>
        <end position="483"/>
    </location>
</feature>
<evidence type="ECO:0000256" key="1">
    <source>
        <dbReference type="ARBA" id="ARBA00022741"/>
    </source>
</evidence>
<evidence type="ECO:0000313" key="5">
    <source>
        <dbReference type="Proteomes" id="UP000693892"/>
    </source>
</evidence>
<dbReference type="PROSITE" id="PS50893">
    <property type="entry name" value="ABC_TRANSPORTER_2"/>
    <property type="match status" value="2"/>
</dbReference>
<feature type="domain" description="ABC transporter" evidence="3">
    <location>
        <begin position="17"/>
        <end position="249"/>
    </location>
</feature>
<dbReference type="Proteomes" id="UP000693892">
    <property type="component" value="Unassembled WGS sequence"/>
</dbReference>
<dbReference type="InterPro" id="IPR017871">
    <property type="entry name" value="ABC_transporter-like_CS"/>
</dbReference>
<keyword evidence="5" id="KW-1185">Reference proteome</keyword>
<dbReference type="GO" id="GO:0005524">
    <property type="term" value="F:ATP binding"/>
    <property type="evidence" value="ECO:0007669"/>
    <property type="project" value="UniProtKB-KW"/>
</dbReference>
<dbReference type="Pfam" id="PF00005">
    <property type="entry name" value="ABC_tran"/>
    <property type="match status" value="2"/>
</dbReference>
<evidence type="ECO:0000259" key="3">
    <source>
        <dbReference type="PROSITE" id="PS50893"/>
    </source>
</evidence>
<comment type="caution">
    <text evidence="4">The sequence shown here is derived from an EMBL/GenBank/DDBJ whole genome shotgun (WGS) entry which is preliminary data.</text>
</comment>
<dbReference type="PANTHER" id="PTHR43790">
    <property type="entry name" value="CARBOHYDRATE TRANSPORT ATP-BINDING PROTEIN MG119-RELATED"/>
    <property type="match status" value="1"/>
</dbReference>
<dbReference type="RefSeq" id="WP_382334745.1">
    <property type="nucleotide sequence ID" value="NZ_JBHSRW010000034.1"/>
</dbReference>
<dbReference type="EMBL" id="CAJVAP010000033">
    <property type="protein sequence ID" value="CAG7619500.1"/>
    <property type="molecule type" value="Genomic_DNA"/>
</dbReference>
<proteinExistence type="predicted"/>
<protein>
    <submittedName>
        <fullName evidence="4">Fructose import ATP-binding protein FruK</fullName>
    </submittedName>
</protein>
<dbReference type="InterPro" id="IPR050107">
    <property type="entry name" value="ABC_carbohydrate_import_ATPase"/>
</dbReference>
<accession>A0A916JZT1</accession>
<keyword evidence="2 4" id="KW-0067">ATP-binding</keyword>
<evidence type="ECO:0000313" key="4">
    <source>
        <dbReference type="EMBL" id="CAG7619500.1"/>
    </source>
</evidence>
<sequence length="484" mass="52359">MAMSGRPQDASQESAVVELRGLTKSFGDQRALDEVELTLRHGQVTALIGENGSGKSTLIKCLTGVYQPDGGSQLQWGEGIGPENVVVVHQDLGMIPGLTIAENFGVGVGFLRTALGRVKWRKHNARVQDFLYNAGLDVDARTLIEDLTLAEQTIIAIERALFRAKGEVSLVILDEPTAALPINERTQVLETVRGLRKSGLAILYVSHHLDEIVDIGDRVVVLRAGQVIHDEPVADKSAIDLLTLMSGEQHAMSPESTTAAGTEDFLSVRGLRTAQLGGIDFDARKGEILGIVGALDSGTGDVCQAIAGGLRYRGEVRLAEKRLVPGSIRDRLRNKIFLVPSDRRGKGIIGDLDIVENIEIAEQRRHFPLALISRRGERDRVADAMEIFDIRPRDPRRKVGMLSGGNQQKVVLARCLAQRPSLMVLENPTQGVDPAARMQIRAAIRDAASNGVTVVLTDVDESEIAAVATRMLRLDSGVIIDAVG</sequence>
<dbReference type="InterPro" id="IPR003593">
    <property type="entry name" value="AAA+_ATPase"/>
</dbReference>
<dbReference type="GO" id="GO:0016887">
    <property type="term" value="F:ATP hydrolysis activity"/>
    <property type="evidence" value="ECO:0007669"/>
    <property type="project" value="InterPro"/>
</dbReference>
<dbReference type="PROSITE" id="PS00211">
    <property type="entry name" value="ABC_TRANSPORTER_1"/>
    <property type="match status" value="1"/>
</dbReference>
<dbReference type="PANTHER" id="PTHR43790:SF8">
    <property type="entry name" value="SUGAR ABC TRANSPORTER ATP-BINDING PROTEIN"/>
    <property type="match status" value="1"/>
</dbReference>
<name>A0A916JZT1_9MICO</name>
<reference evidence="4" key="1">
    <citation type="submission" date="2021-06" db="EMBL/GenBank/DDBJ databases">
        <authorList>
            <person name="Criscuolo A."/>
        </authorList>
    </citation>
    <scope>NUCLEOTIDE SEQUENCE</scope>
    <source>
        <strain evidence="4">CIP111803</strain>
    </source>
</reference>
<keyword evidence="1" id="KW-0547">Nucleotide-binding</keyword>
<dbReference type="InterPro" id="IPR003439">
    <property type="entry name" value="ABC_transporter-like_ATP-bd"/>
</dbReference>
<dbReference type="AlphaFoldDB" id="A0A916JZT1"/>